<dbReference type="EMBL" id="WJQU01000001">
    <property type="protein sequence ID" value="KAJ6645218.1"/>
    <property type="molecule type" value="Genomic_DNA"/>
</dbReference>
<dbReference type="AlphaFoldDB" id="A0A9Q0S5W7"/>
<evidence type="ECO:0000256" key="1">
    <source>
        <dbReference type="SAM" id="SignalP"/>
    </source>
</evidence>
<evidence type="ECO:0000313" key="3">
    <source>
        <dbReference type="Proteomes" id="UP001151699"/>
    </source>
</evidence>
<protein>
    <submittedName>
        <fullName evidence="2">Uncharacterized protein</fullName>
    </submittedName>
</protein>
<organism evidence="2 3">
    <name type="scientific">Pseudolycoriella hygida</name>
    <dbReference type="NCBI Taxonomy" id="35572"/>
    <lineage>
        <taxon>Eukaryota</taxon>
        <taxon>Metazoa</taxon>
        <taxon>Ecdysozoa</taxon>
        <taxon>Arthropoda</taxon>
        <taxon>Hexapoda</taxon>
        <taxon>Insecta</taxon>
        <taxon>Pterygota</taxon>
        <taxon>Neoptera</taxon>
        <taxon>Endopterygota</taxon>
        <taxon>Diptera</taxon>
        <taxon>Nematocera</taxon>
        <taxon>Sciaroidea</taxon>
        <taxon>Sciaridae</taxon>
        <taxon>Pseudolycoriella</taxon>
    </lineage>
</organism>
<keyword evidence="3" id="KW-1185">Reference proteome</keyword>
<keyword evidence="1" id="KW-0732">Signal</keyword>
<sequence>MILLILWKSILRGLHTGYNSYDMINGFRFIRYSSCKRRQLEKFKQKLTHAFQFFVKTSPLLIFEKGSCQLSIRDLRIKTSHFRVMLHTCSIENECTKMVLNSEKSSDRVNDVYTVNLLDDSVGVKTKWRCDANDTDRNYRKIKAALKSTLPKRSQQRYIGAYGAFMEWMKLNSIGSFEETVVAAYFSDLAPKYAPTTLWSNYSMLKRMLICNHNVNIKSYSQLISFLKTIADGYECKNSKVFSAAEVKRFIDEAPDDRFLATKVVLIFGVIGACRGDEITNILHELSQWQTFKASDLQKYHCENAEIDSRISAASRTLVIATDGHIGAEIQKIKRPGQWKSASVAEGYIQESLGHKRKVSNLITSAINHSAPKKFATTTVMKNISVLSQQISAFSQDIAAENVEYTSVIESATFDARSAENSVDIVKSNASGMISNGG</sequence>
<evidence type="ECO:0000313" key="2">
    <source>
        <dbReference type="EMBL" id="KAJ6645218.1"/>
    </source>
</evidence>
<comment type="caution">
    <text evidence="2">The sequence shown here is derived from an EMBL/GenBank/DDBJ whole genome shotgun (WGS) entry which is preliminary data.</text>
</comment>
<proteinExistence type="predicted"/>
<dbReference type="OrthoDB" id="7776589at2759"/>
<feature type="chain" id="PRO_5040479085" evidence="1">
    <location>
        <begin position="17"/>
        <end position="438"/>
    </location>
</feature>
<dbReference type="Proteomes" id="UP001151699">
    <property type="component" value="Chromosome A"/>
</dbReference>
<accession>A0A9Q0S5W7</accession>
<gene>
    <name evidence="2" type="ORF">Bhyg_00422</name>
</gene>
<feature type="signal peptide" evidence="1">
    <location>
        <begin position="1"/>
        <end position="16"/>
    </location>
</feature>
<name>A0A9Q0S5W7_9DIPT</name>
<reference evidence="2" key="1">
    <citation type="submission" date="2022-07" db="EMBL/GenBank/DDBJ databases">
        <authorList>
            <person name="Trinca V."/>
            <person name="Uliana J.V.C."/>
            <person name="Torres T.T."/>
            <person name="Ward R.J."/>
            <person name="Monesi N."/>
        </authorList>
    </citation>
    <scope>NUCLEOTIDE SEQUENCE</scope>
    <source>
        <strain evidence="2">HSMRA1968</strain>
        <tissue evidence="2">Whole embryos</tissue>
    </source>
</reference>